<sequence>MVRVVDVGHDSSCTHFSCRIIEIRSSPQRGQLAQVGELLPEQPGRTHLHGLDYLMNGDLRPMLYQDVNVVRGYLQCFEPPLIFPGYLVEYCGKSKLNVANQNLLPPLWNPDQVNMGKPYRVVAVAIVDRLIPHCRRLPMCLQNQI</sequence>
<dbReference type="EMBL" id="BIMW01000228">
    <property type="protein sequence ID" value="GCE96676.1"/>
    <property type="molecule type" value="Genomic_DNA"/>
</dbReference>
<evidence type="ECO:0000313" key="1">
    <source>
        <dbReference type="EMBL" id="GCE96676.1"/>
    </source>
</evidence>
<gene>
    <name evidence="1" type="ORF">NIES46_47480</name>
</gene>
<accession>A0A5M3TFC9</accession>
<keyword evidence="2" id="KW-1185">Reference proteome</keyword>
<evidence type="ECO:0000313" key="2">
    <source>
        <dbReference type="Proteomes" id="UP000326169"/>
    </source>
</evidence>
<reference evidence="1 2" key="1">
    <citation type="journal article" date="2019" name="J Genomics">
        <title>The Draft Genome of a Hydrogen-producing Cyanobacterium, Arthrospira platensis NIES-46.</title>
        <authorList>
            <person name="Suzuki S."/>
            <person name="Yamaguchi H."/>
            <person name="Kawachi M."/>
        </authorList>
    </citation>
    <scope>NUCLEOTIDE SEQUENCE [LARGE SCALE GENOMIC DNA]</scope>
    <source>
        <strain evidence="1 2">NIES-46</strain>
    </source>
</reference>
<organism evidence="1 2">
    <name type="scientific">Limnospira platensis NIES-46</name>
    <dbReference type="NCBI Taxonomy" id="1236695"/>
    <lineage>
        <taxon>Bacteria</taxon>
        <taxon>Bacillati</taxon>
        <taxon>Cyanobacteriota</taxon>
        <taxon>Cyanophyceae</taxon>
        <taxon>Oscillatoriophycideae</taxon>
        <taxon>Oscillatoriales</taxon>
        <taxon>Sirenicapillariaceae</taxon>
        <taxon>Limnospira</taxon>
    </lineage>
</organism>
<protein>
    <submittedName>
        <fullName evidence="1">Uncharacterized protein</fullName>
    </submittedName>
</protein>
<dbReference type="Proteomes" id="UP000326169">
    <property type="component" value="Unassembled WGS sequence"/>
</dbReference>
<name>A0A5M3TFC9_LIMPL</name>
<comment type="caution">
    <text evidence="1">The sequence shown here is derived from an EMBL/GenBank/DDBJ whole genome shotgun (WGS) entry which is preliminary data.</text>
</comment>
<proteinExistence type="predicted"/>